<dbReference type="GeneID" id="95976561"/>
<keyword evidence="3" id="KW-0012">Acyltransferase</keyword>
<accession>A0ABR3P8S1</accession>
<protein>
    <recommendedName>
        <fullName evidence="6">Phospholipid/glycerol acyltransferase domain-containing protein</fullName>
    </recommendedName>
</protein>
<organism evidence="7 8">
    <name type="scientific">Neodothiora populina</name>
    <dbReference type="NCBI Taxonomy" id="2781224"/>
    <lineage>
        <taxon>Eukaryota</taxon>
        <taxon>Fungi</taxon>
        <taxon>Dikarya</taxon>
        <taxon>Ascomycota</taxon>
        <taxon>Pezizomycotina</taxon>
        <taxon>Dothideomycetes</taxon>
        <taxon>Dothideomycetidae</taxon>
        <taxon>Dothideales</taxon>
        <taxon>Dothioraceae</taxon>
        <taxon>Neodothiora</taxon>
    </lineage>
</organism>
<keyword evidence="5" id="KW-0812">Transmembrane</keyword>
<dbReference type="InterPro" id="IPR032098">
    <property type="entry name" value="Acyltransf_C"/>
</dbReference>
<keyword evidence="2" id="KW-0808">Transferase</keyword>
<dbReference type="RefSeq" id="XP_069198743.1">
    <property type="nucleotide sequence ID" value="XM_069342243.1"/>
</dbReference>
<evidence type="ECO:0000256" key="2">
    <source>
        <dbReference type="ARBA" id="ARBA00022679"/>
    </source>
</evidence>
<reference evidence="7 8" key="1">
    <citation type="submission" date="2024-07" db="EMBL/GenBank/DDBJ databases">
        <title>Draft sequence of the Neodothiora populina.</title>
        <authorList>
            <person name="Drown D.D."/>
            <person name="Schuette U.S."/>
            <person name="Buechlein A.B."/>
            <person name="Rusch D.R."/>
            <person name="Winton L.W."/>
            <person name="Adams G.A."/>
        </authorList>
    </citation>
    <scope>NUCLEOTIDE SEQUENCE [LARGE SCALE GENOMIC DNA]</scope>
    <source>
        <strain evidence="7 8">CPC 39397</strain>
    </source>
</reference>
<name>A0ABR3P8S1_9PEZI</name>
<comment type="caution">
    <text evidence="7">The sequence shown here is derived from an EMBL/GenBank/DDBJ whole genome shotgun (WGS) entry which is preliminary data.</text>
</comment>
<feature type="transmembrane region" description="Helical" evidence="5">
    <location>
        <begin position="54"/>
        <end position="80"/>
    </location>
</feature>
<feature type="region of interest" description="Disordered" evidence="4">
    <location>
        <begin position="1"/>
        <end position="42"/>
    </location>
</feature>
<evidence type="ECO:0000256" key="4">
    <source>
        <dbReference type="SAM" id="MobiDB-lite"/>
    </source>
</evidence>
<evidence type="ECO:0000259" key="6">
    <source>
        <dbReference type="SMART" id="SM00563"/>
    </source>
</evidence>
<proteinExistence type="inferred from homology"/>
<feature type="transmembrane region" description="Helical" evidence="5">
    <location>
        <begin position="153"/>
        <end position="173"/>
    </location>
</feature>
<keyword evidence="5" id="KW-1133">Transmembrane helix</keyword>
<dbReference type="EMBL" id="JBFMKM010000012">
    <property type="protein sequence ID" value="KAL1302467.1"/>
    <property type="molecule type" value="Genomic_DNA"/>
</dbReference>
<dbReference type="SMART" id="SM00563">
    <property type="entry name" value="PlsC"/>
    <property type="match status" value="1"/>
</dbReference>
<dbReference type="InterPro" id="IPR002123">
    <property type="entry name" value="Plipid/glycerol_acylTrfase"/>
</dbReference>
<sequence length="431" mass="49029">MVQLNTEGMKQRKTAIQPNGKVTTQSSLGNPNKLQDDHPAGPVKHGGPMQALRIFLFTIFFTISCIFIHGAQLLGLPLYFYNRDYFYAYMAVTKQYFGLLATVGTQWWSPTVIRVSGDSSVSGQLKQLADGRLELDFPERIVLIANHQIYTDWLYLWWASYTAGLHGHIYIILKESLKYVPVIGPAMMLYNFIFMARKWEKDQPRLRHRLEKLNTRHSGPMSGSEGSAQLDPMWLLIFPEGTNLSRNTRNRSAAWSAKSGTPDVKHGLLPRSTGLQFCLSELKDTVEYLYDCTICYEGTSPGQLASEIFTLRAVYFEGRPPKSVNLHWRRFKVSDIPVDDHKAMEEWLLKRWQEKDEIIDYYQRTGRLPADPDAVRIAGKDKPGNGYIETEVKPKSQLEFCQIFTPVLAAAFVGNILVKMVNLVTAGKLHS</sequence>
<dbReference type="PANTHER" id="PTHR10983">
    <property type="entry name" value="1-ACYLGLYCEROL-3-PHOSPHATE ACYLTRANSFERASE-RELATED"/>
    <property type="match status" value="1"/>
</dbReference>
<evidence type="ECO:0000256" key="1">
    <source>
        <dbReference type="ARBA" id="ARBA00008655"/>
    </source>
</evidence>
<gene>
    <name evidence="7" type="ORF">AAFC00_002859</name>
</gene>
<evidence type="ECO:0000313" key="8">
    <source>
        <dbReference type="Proteomes" id="UP001562354"/>
    </source>
</evidence>
<dbReference type="Proteomes" id="UP001562354">
    <property type="component" value="Unassembled WGS sequence"/>
</dbReference>
<evidence type="ECO:0000256" key="5">
    <source>
        <dbReference type="SAM" id="Phobius"/>
    </source>
</evidence>
<feature type="transmembrane region" description="Helical" evidence="5">
    <location>
        <begin position="179"/>
        <end position="199"/>
    </location>
</feature>
<feature type="domain" description="Phospholipid/glycerol acyltransferase" evidence="6">
    <location>
        <begin position="141"/>
        <end position="276"/>
    </location>
</feature>
<keyword evidence="8" id="KW-1185">Reference proteome</keyword>
<dbReference type="Pfam" id="PF16076">
    <property type="entry name" value="Acyltransf_C"/>
    <property type="match status" value="1"/>
</dbReference>
<keyword evidence="5" id="KW-0472">Membrane</keyword>
<dbReference type="SUPFAM" id="SSF69593">
    <property type="entry name" value="Glycerol-3-phosphate (1)-acyltransferase"/>
    <property type="match status" value="1"/>
</dbReference>
<feature type="compositionally biased region" description="Polar residues" evidence="4">
    <location>
        <begin position="1"/>
        <end position="33"/>
    </location>
</feature>
<evidence type="ECO:0000313" key="7">
    <source>
        <dbReference type="EMBL" id="KAL1302467.1"/>
    </source>
</evidence>
<evidence type="ECO:0000256" key="3">
    <source>
        <dbReference type="ARBA" id="ARBA00023315"/>
    </source>
</evidence>
<dbReference type="Pfam" id="PF01553">
    <property type="entry name" value="Acyltransferase"/>
    <property type="match status" value="1"/>
</dbReference>
<comment type="similarity">
    <text evidence="1">Belongs to the 1-acyl-sn-glycerol-3-phosphate acyltransferase family.</text>
</comment>
<dbReference type="PANTHER" id="PTHR10983:SF16">
    <property type="entry name" value="LYSOCARDIOLIPIN ACYLTRANSFERASE 1"/>
    <property type="match status" value="1"/>
</dbReference>
<dbReference type="CDD" id="cd07990">
    <property type="entry name" value="LPLAT_LCLAT1-like"/>
    <property type="match status" value="1"/>
</dbReference>